<dbReference type="FunFam" id="3.40.50.970:FF:000007">
    <property type="entry name" value="Acetolactate synthase"/>
    <property type="match status" value="1"/>
</dbReference>
<dbReference type="Pfam" id="PF00205">
    <property type="entry name" value="TPP_enzyme_M"/>
    <property type="match status" value="1"/>
</dbReference>
<dbReference type="InterPro" id="IPR012000">
    <property type="entry name" value="Thiamin_PyroP_enz_cen_dom"/>
</dbReference>
<comment type="similarity">
    <text evidence="1 3">Belongs to the TPP enzyme family.</text>
</comment>
<dbReference type="SUPFAM" id="SSF52518">
    <property type="entry name" value="Thiamin diphosphate-binding fold (THDP-binding)"/>
    <property type="match status" value="2"/>
</dbReference>
<dbReference type="Pfam" id="PF02775">
    <property type="entry name" value="TPP_enzyme_C"/>
    <property type="match status" value="1"/>
</dbReference>
<evidence type="ECO:0000313" key="8">
    <source>
        <dbReference type="Proteomes" id="UP000693972"/>
    </source>
</evidence>
<feature type="domain" description="Thiamine pyrophosphate enzyme N-terminal TPP-binding" evidence="6">
    <location>
        <begin position="4"/>
        <end position="122"/>
    </location>
</feature>
<dbReference type="CDD" id="cd07035">
    <property type="entry name" value="TPP_PYR_POX_like"/>
    <property type="match status" value="1"/>
</dbReference>
<dbReference type="GO" id="GO:0009099">
    <property type="term" value="P:L-valine biosynthetic process"/>
    <property type="evidence" value="ECO:0007669"/>
    <property type="project" value="TreeGrafter"/>
</dbReference>
<dbReference type="InterPro" id="IPR011766">
    <property type="entry name" value="TPP_enzyme_TPP-bd"/>
</dbReference>
<dbReference type="InterPro" id="IPR045229">
    <property type="entry name" value="TPP_enz"/>
</dbReference>
<reference evidence="7 8" key="1">
    <citation type="submission" date="2021-07" db="EMBL/GenBank/DDBJ databases">
        <title>Karlodiniumbacter phycospheric gen. nov., sp. nov., a phycosphere bacterium isolated from karlodinium veneficum.</title>
        <authorList>
            <person name="Peng Y."/>
            <person name="Jiang L."/>
            <person name="Lee J."/>
        </authorList>
    </citation>
    <scope>NUCLEOTIDE SEQUENCE</scope>
    <source>
        <strain evidence="7 8">N5</strain>
    </source>
</reference>
<accession>A0A975TSF5</accession>
<dbReference type="SUPFAM" id="SSF52467">
    <property type="entry name" value="DHS-like NAD/FAD-binding domain"/>
    <property type="match status" value="1"/>
</dbReference>
<evidence type="ECO:0000259" key="5">
    <source>
        <dbReference type="Pfam" id="PF02775"/>
    </source>
</evidence>
<organism evidence="7">
    <name type="scientific">Gymnodinialimonas phycosphaerae</name>
    <dbReference type="NCBI Taxonomy" id="2841589"/>
    <lineage>
        <taxon>Bacteria</taxon>
        <taxon>Pseudomonadati</taxon>
        <taxon>Pseudomonadota</taxon>
        <taxon>Alphaproteobacteria</taxon>
        <taxon>Rhodobacterales</taxon>
        <taxon>Paracoccaceae</taxon>
        <taxon>Gymnodinialimonas</taxon>
    </lineage>
</organism>
<dbReference type="PANTHER" id="PTHR18968:SF13">
    <property type="entry name" value="ACETOLACTATE SYNTHASE CATALYTIC SUBUNIT, MITOCHONDRIAL"/>
    <property type="match status" value="1"/>
</dbReference>
<dbReference type="InterPro" id="IPR012001">
    <property type="entry name" value="Thiamin_PyroP_enz_TPP-bd_dom"/>
</dbReference>
<evidence type="ECO:0000256" key="2">
    <source>
        <dbReference type="ARBA" id="ARBA00023052"/>
    </source>
</evidence>
<dbReference type="InterPro" id="IPR029061">
    <property type="entry name" value="THDP-binding"/>
</dbReference>
<feature type="domain" description="Thiamine pyrophosphate enzyme central" evidence="4">
    <location>
        <begin position="194"/>
        <end position="323"/>
    </location>
</feature>
<dbReference type="PANTHER" id="PTHR18968">
    <property type="entry name" value="THIAMINE PYROPHOSPHATE ENZYMES"/>
    <property type="match status" value="1"/>
</dbReference>
<evidence type="ECO:0000256" key="1">
    <source>
        <dbReference type="ARBA" id="ARBA00007812"/>
    </source>
</evidence>
<dbReference type="AlphaFoldDB" id="A0A975TSF5"/>
<dbReference type="CDD" id="cd00568">
    <property type="entry name" value="TPP_enzymes"/>
    <property type="match status" value="1"/>
</dbReference>
<dbReference type="NCBIfam" id="NF005712">
    <property type="entry name" value="PRK07524.1"/>
    <property type="match status" value="1"/>
</dbReference>
<dbReference type="Gene3D" id="3.40.50.970">
    <property type="match status" value="2"/>
</dbReference>
<keyword evidence="2 3" id="KW-0786">Thiamine pyrophosphate</keyword>
<dbReference type="InterPro" id="IPR029035">
    <property type="entry name" value="DHS-like_NAD/FAD-binding_dom"/>
</dbReference>
<dbReference type="GO" id="GO:0000287">
    <property type="term" value="F:magnesium ion binding"/>
    <property type="evidence" value="ECO:0007669"/>
    <property type="project" value="InterPro"/>
</dbReference>
<dbReference type="GO" id="GO:0050660">
    <property type="term" value="F:flavin adenine dinucleotide binding"/>
    <property type="evidence" value="ECO:0007669"/>
    <property type="project" value="TreeGrafter"/>
</dbReference>
<dbReference type="Pfam" id="PF02776">
    <property type="entry name" value="TPP_enzyme_N"/>
    <property type="match status" value="1"/>
</dbReference>
<dbReference type="EMBL" id="CP078073">
    <property type="protein sequence ID" value="QXL86380.1"/>
    <property type="molecule type" value="Genomic_DNA"/>
</dbReference>
<name>A0A975TSF5_9RHOB</name>
<evidence type="ECO:0000256" key="3">
    <source>
        <dbReference type="RuleBase" id="RU362132"/>
    </source>
</evidence>
<sequence>MMKTVGEVLITLLQRRGVEVIFGIPGVHTVEMYRGLDGAGIRHITPRHEQSAGFMADGYARASGKPGVCLLITGPGVTNAITPMAQARADSIPMLVISGVNRVATFGQEEGFLHELPDQQAMMAQVALLSQTLHRAEDLERVLDRAFAAMTGARPGPVHIEVPLDVMKQRIDVPPVRAAIETCRVPDPTLIIKASADLDTAKRPLVLAGGGAIGAADEIRALAEKLDAPVVTTTNARGILGDHPLRVPASPTLPAVRALMADADVVLAIGTQFGRTDYDMYDDGAAPALAHLIRVDCDAMQITRGRLPDTAIVADAQLAVEALSQSLQPRTTGGASRADATRKSALNSLDDVYRSHIALIDTITQALPGVRIVGDSTQVVYAGNMYADISQPRGWFNAATGYGALGYGASAAIGAALGDRAPTVCITGDGGLQFCLSELGTAVDERTPVIFLVWNNNGYQEIERYMRENQITPEGVKPSAPDFAAVAKAYGMPAERVEGTDGLIAALKRAKAAGSAYLIDLIVD</sequence>
<dbReference type="GO" id="GO:0009097">
    <property type="term" value="P:isoleucine biosynthetic process"/>
    <property type="evidence" value="ECO:0007669"/>
    <property type="project" value="TreeGrafter"/>
</dbReference>
<dbReference type="Proteomes" id="UP000693972">
    <property type="component" value="Unassembled WGS sequence"/>
</dbReference>
<keyword evidence="8" id="KW-1185">Reference proteome</keyword>
<dbReference type="GO" id="GO:0030976">
    <property type="term" value="F:thiamine pyrophosphate binding"/>
    <property type="evidence" value="ECO:0007669"/>
    <property type="project" value="InterPro"/>
</dbReference>
<proteinExistence type="inferred from homology"/>
<evidence type="ECO:0000259" key="6">
    <source>
        <dbReference type="Pfam" id="PF02776"/>
    </source>
</evidence>
<dbReference type="EMBL" id="JAIMBW010000001">
    <property type="protein sequence ID" value="MBY4893677.1"/>
    <property type="molecule type" value="Genomic_DNA"/>
</dbReference>
<dbReference type="Gene3D" id="3.40.50.1220">
    <property type="entry name" value="TPP-binding domain"/>
    <property type="match status" value="1"/>
</dbReference>
<gene>
    <name evidence="7" type="ORF">KUL25_12975</name>
</gene>
<dbReference type="GO" id="GO:0003984">
    <property type="term" value="F:acetolactate synthase activity"/>
    <property type="evidence" value="ECO:0007669"/>
    <property type="project" value="TreeGrafter"/>
</dbReference>
<protein>
    <submittedName>
        <fullName evidence="7">5-guanidino-2-oxopentanoate decarboxylase</fullName>
    </submittedName>
</protein>
<evidence type="ECO:0000313" key="7">
    <source>
        <dbReference type="EMBL" id="QXL86380.1"/>
    </source>
</evidence>
<evidence type="ECO:0000259" key="4">
    <source>
        <dbReference type="Pfam" id="PF00205"/>
    </source>
</evidence>
<feature type="domain" description="Thiamine pyrophosphate enzyme TPP-binding" evidence="5">
    <location>
        <begin position="381"/>
        <end position="520"/>
    </location>
</feature>
<dbReference type="GO" id="GO:0005948">
    <property type="term" value="C:acetolactate synthase complex"/>
    <property type="evidence" value="ECO:0007669"/>
    <property type="project" value="TreeGrafter"/>
</dbReference>